<evidence type="ECO:0000313" key="3">
    <source>
        <dbReference type="Proteomes" id="UP000052979"/>
    </source>
</evidence>
<comment type="caution">
    <text evidence="1">The sequence shown here is derived from an EMBL/GenBank/DDBJ whole genome shotgun (WGS) entry which is preliminary data.</text>
</comment>
<dbReference type="AlphaFoldDB" id="A0A0C5BIP1"/>
<reference evidence="2 4" key="2">
    <citation type="submission" date="2018-02" db="EMBL/GenBank/DDBJ databases">
        <title>Bacteriophage NCPPB3778 and a type I-E CRISPR drive the evolution of the US Biological Select Agent, Rathayibacter toxicus.</title>
        <authorList>
            <person name="Davis E.W.II."/>
            <person name="Tabima J.F."/>
            <person name="Weisberg A.J."/>
            <person name="Lopes L.D."/>
            <person name="Wiseman M.S."/>
            <person name="Wiseman M.S."/>
            <person name="Pupko T."/>
            <person name="Belcher M.S."/>
            <person name="Sechler A.J."/>
            <person name="Tancos M.A."/>
            <person name="Schroeder B.K."/>
            <person name="Murray T.D."/>
            <person name="Luster D.G."/>
            <person name="Schneider W.L."/>
            <person name="Rogers E."/>
            <person name="Andreote F.D."/>
            <person name="Grunwald N.J."/>
            <person name="Putnam M.L."/>
            <person name="Chang J.H."/>
        </authorList>
    </citation>
    <scope>NUCLEOTIDE SEQUENCE [LARGE SCALE GENOMIC DNA]</scope>
    <source>
        <strain evidence="2 4">FH99</strain>
    </source>
</reference>
<dbReference type="Gene3D" id="3.40.50.150">
    <property type="entry name" value="Vaccinia Virus protein VP39"/>
    <property type="match status" value="1"/>
</dbReference>
<dbReference type="GO" id="GO:0008168">
    <property type="term" value="F:methyltransferase activity"/>
    <property type="evidence" value="ECO:0007669"/>
    <property type="project" value="UniProtKB-KW"/>
</dbReference>
<proteinExistence type="predicted"/>
<dbReference type="Pfam" id="PF13578">
    <property type="entry name" value="Methyltransf_24"/>
    <property type="match status" value="1"/>
</dbReference>
<dbReference type="PATRIC" id="fig|145458.7.peg.2264"/>
<dbReference type="Proteomes" id="UP000237966">
    <property type="component" value="Unassembled WGS sequence"/>
</dbReference>
<dbReference type="EMBL" id="PSWU01000013">
    <property type="protein sequence ID" value="PPI13972.1"/>
    <property type="molecule type" value="Genomic_DNA"/>
</dbReference>
<protein>
    <submittedName>
        <fullName evidence="2">SAM-dependent methyltransferase</fullName>
    </submittedName>
</protein>
<accession>A0A0C5BIP1</accession>
<dbReference type="Proteomes" id="UP000052979">
    <property type="component" value="Unassembled WGS sequence"/>
</dbReference>
<organism evidence="1 3">
    <name type="scientific">Rathayibacter toxicus</name>
    <dbReference type="NCBI Taxonomy" id="145458"/>
    <lineage>
        <taxon>Bacteria</taxon>
        <taxon>Bacillati</taxon>
        <taxon>Actinomycetota</taxon>
        <taxon>Actinomycetes</taxon>
        <taxon>Micrococcales</taxon>
        <taxon>Microbacteriaceae</taxon>
        <taxon>Rathayibacter</taxon>
    </lineage>
</organism>
<sequence>MKLSAVGATAYQLIAGALSGVPEYAQLRLANPAAYSRWVESQKPEAFGLNLDQFSLSTRFPQDEEQFVDEALAELHASGLILHTDYPRADFAEFRARVEADWDHGSHITYIFPEEARLLFALGYILKGPNWLFGGSYYGFWAIWASPGVASHGGRLTLVDIDDDVMKLAERNFASVFPSVGARFSTADATDQLAAVRSVDVFVLDAEGSKDHPDPELRDKAIYAPIMRANSRTLKPGGLLIAHNMLLDDHSDCAYFAAKVAHNRKQYKEFDAHLARDYDRRVLATSSEGVGIYRRSDR</sequence>
<evidence type="ECO:0000313" key="1">
    <source>
        <dbReference type="EMBL" id="KKM44919.1"/>
    </source>
</evidence>
<name>A0A0C5BIP1_9MICO</name>
<evidence type="ECO:0000313" key="2">
    <source>
        <dbReference type="EMBL" id="PPI13972.1"/>
    </source>
</evidence>
<keyword evidence="3" id="KW-1185">Reference proteome</keyword>
<dbReference type="EMBL" id="LBFI01000049">
    <property type="protein sequence ID" value="KKM44919.1"/>
    <property type="molecule type" value="Genomic_DNA"/>
</dbReference>
<dbReference type="SUPFAM" id="SSF53335">
    <property type="entry name" value="S-adenosyl-L-methionine-dependent methyltransferases"/>
    <property type="match status" value="1"/>
</dbReference>
<keyword evidence="2" id="KW-0808">Transferase</keyword>
<reference evidence="1 3" key="1">
    <citation type="submission" date="2015-04" db="EMBL/GenBank/DDBJ databases">
        <title>Draft genome sequence of Rathayibacter toxicus strain FH-142 (AKA 70134 or CS 32), a Western Australian isolate.</title>
        <authorList>
            <consortium name="Consortium for Microbial Forensics and Genomics (microFORGE)"/>
            <person name="Knight B.M."/>
            <person name="Roberts D.P."/>
            <person name="Lin D."/>
            <person name="Hari K."/>
            <person name="Fletcher J."/>
            <person name="Melcher U."/>
            <person name="Blagden T."/>
            <person name="Luster D.G."/>
            <person name="Sechler A.J."/>
            <person name="Schneider W.L."/>
            <person name="Winegar R.A."/>
        </authorList>
    </citation>
    <scope>NUCLEOTIDE SEQUENCE [LARGE SCALE GENOMIC DNA]</scope>
    <source>
        <strain evidence="1 3">FH142</strain>
    </source>
</reference>
<dbReference type="InterPro" id="IPR029063">
    <property type="entry name" value="SAM-dependent_MTases_sf"/>
</dbReference>
<dbReference type="KEGG" id="rtc:APU90_07075"/>
<dbReference type="eggNOG" id="ENOG50322NK">
    <property type="taxonomic scope" value="Bacteria"/>
</dbReference>
<dbReference type="STRING" id="145458.APU90_07075"/>
<keyword evidence="2" id="KW-0489">Methyltransferase</keyword>
<gene>
    <name evidence="2" type="ORF">C5C51_09790</name>
    <name evidence="1" type="ORF">VT73_07240</name>
</gene>
<evidence type="ECO:0000313" key="4">
    <source>
        <dbReference type="Proteomes" id="UP000237966"/>
    </source>
</evidence>
<dbReference type="GO" id="GO:0032259">
    <property type="term" value="P:methylation"/>
    <property type="evidence" value="ECO:0007669"/>
    <property type="project" value="UniProtKB-KW"/>
</dbReference>
<dbReference type="CDD" id="cd02440">
    <property type="entry name" value="AdoMet_MTases"/>
    <property type="match status" value="1"/>
</dbReference>
<dbReference type="KEGG" id="rtx:TI83_09990"/>